<dbReference type="Proteomes" id="UP000762676">
    <property type="component" value="Unassembled WGS sequence"/>
</dbReference>
<organism evidence="1 2">
    <name type="scientific">Elysia marginata</name>
    <dbReference type="NCBI Taxonomy" id="1093978"/>
    <lineage>
        <taxon>Eukaryota</taxon>
        <taxon>Metazoa</taxon>
        <taxon>Spiralia</taxon>
        <taxon>Lophotrochozoa</taxon>
        <taxon>Mollusca</taxon>
        <taxon>Gastropoda</taxon>
        <taxon>Heterobranchia</taxon>
        <taxon>Euthyneura</taxon>
        <taxon>Panpulmonata</taxon>
        <taxon>Sacoglossa</taxon>
        <taxon>Placobranchoidea</taxon>
        <taxon>Plakobranchidae</taxon>
        <taxon>Elysia</taxon>
    </lineage>
</organism>
<evidence type="ECO:0000313" key="1">
    <source>
        <dbReference type="EMBL" id="GFR97392.1"/>
    </source>
</evidence>
<keyword evidence="2" id="KW-1185">Reference proteome</keyword>
<accession>A0AAV4HGV5</accession>
<name>A0AAV4HGV5_9GAST</name>
<dbReference type="AlphaFoldDB" id="A0AAV4HGV5"/>
<evidence type="ECO:0000313" key="2">
    <source>
        <dbReference type="Proteomes" id="UP000762676"/>
    </source>
</evidence>
<gene>
    <name evidence="1" type="ORF">ElyMa_000991800</name>
</gene>
<comment type="caution">
    <text evidence="1">The sequence shown here is derived from an EMBL/GenBank/DDBJ whole genome shotgun (WGS) entry which is preliminary data.</text>
</comment>
<reference evidence="1 2" key="1">
    <citation type="journal article" date="2021" name="Elife">
        <title>Chloroplast acquisition without the gene transfer in kleptoplastic sea slugs, Plakobranchus ocellatus.</title>
        <authorList>
            <person name="Maeda T."/>
            <person name="Takahashi S."/>
            <person name="Yoshida T."/>
            <person name="Shimamura S."/>
            <person name="Takaki Y."/>
            <person name="Nagai Y."/>
            <person name="Toyoda A."/>
            <person name="Suzuki Y."/>
            <person name="Arimoto A."/>
            <person name="Ishii H."/>
            <person name="Satoh N."/>
            <person name="Nishiyama T."/>
            <person name="Hasebe M."/>
            <person name="Maruyama T."/>
            <person name="Minagawa J."/>
            <person name="Obokata J."/>
            <person name="Shigenobu S."/>
        </authorList>
    </citation>
    <scope>NUCLEOTIDE SEQUENCE [LARGE SCALE GENOMIC DNA]</scope>
</reference>
<sequence length="53" mass="5520">MSPSKLRPNSDFAVSVNILNATQDVSVTASISQSSASTPIASATGMFKEGECW</sequence>
<protein>
    <submittedName>
        <fullName evidence="1">Thioester-containing protein</fullName>
    </submittedName>
</protein>
<proteinExistence type="predicted"/>
<dbReference type="EMBL" id="BMAT01002026">
    <property type="protein sequence ID" value="GFR97392.1"/>
    <property type="molecule type" value="Genomic_DNA"/>
</dbReference>
<feature type="non-terminal residue" evidence="1">
    <location>
        <position position="53"/>
    </location>
</feature>
<dbReference type="Gene3D" id="2.60.40.2950">
    <property type="match status" value="1"/>
</dbReference>